<dbReference type="InterPro" id="IPR022773">
    <property type="entry name" value="Siva"/>
</dbReference>
<dbReference type="GO" id="GO:0005175">
    <property type="term" value="F:CD27 receptor binding"/>
    <property type="evidence" value="ECO:0007669"/>
    <property type="project" value="TreeGrafter"/>
</dbReference>
<evidence type="ECO:0008006" key="3">
    <source>
        <dbReference type="Google" id="ProtNLM"/>
    </source>
</evidence>
<comment type="caution">
    <text evidence="1">The sequence shown here is derived from an EMBL/GenBank/DDBJ whole genome shotgun (WGS) entry which is preliminary data.</text>
</comment>
<dbReference type="InParanoid" id="A0A1V9XQD8"/>
<organism evidence="1 2">
    <name type="scientific">Tropilaelaps mercedesae</name>
    <dbReference type="NCBI Taxonomy" id="418985"/>
    <lineage>
        <taxon>Eukaryota</taxon>
        <taxon>Metazoa</taxon>
        <taxon>Ecdysozoa</taxon>
        <taxon>Arthropoda</taxon>
        <taxon>Chelicerata</taxon>
        <taxon>Arachnida</taxon>
        <taxon>Acari</taxon>
        <taxon>Parasitiformes</taxon>
        <taxon>Mesostigmata</taxon>
        <taxon>Gamasina</taxon>
        <taxon>Dermanyssoidea</taxon>
        <taxon>Laelapidae</taxon>
        <taxon>Tropilaelaps</taxon>
    </lineage>
</organism>
<dbReference type="PANTHER" id="PTHR14365">
    <property type="entry name" value="APOPTOSIS REGULATORY PROTEIN SIVA"/>
    <property type="match status" value="1"/>
</dbReference>
<dbReference type="OrthoDB" id="60860at2759"/>
<evidence type="ECO:0000313" key="2">
    <source>
        <dbReference type="Proteomes" id="UP000192247"/>
    </source>
</evidence>
<gene>
    <name evidence="1" type="ORF">BIW11_08267</name>
</gene>
<accession>A0A1V9XQD8</accession>
<dbReference type="GO" id="GO:0097191">
    <property type="term" value="P:extrinsic apoptotic signaling pathway"/>
    <property type="evidence" value="ECO:0007669"/>
    <property type="project" value="TreeGrafter"/>
</dbReference>
<dbReference type="AlphaFoldDB" id="A0A1V9XQD8"/>
<dbReference type="Proteomes" id="UP000192247">
    <property type="component" value="Unassembled WGS sequence"/>
</dbReference>
<name>A0A1V9XQD8_9ACAR</name>
<proteinExistence type="predicted"/>
<keyword evidence="2" id="KW-1185">Reference proteome</keyword>
<dbReference type="EMBL" id="MNPL01006005">
    <property type="protein sequence ID" value="OQR75671.1"/>
    <property type="molecule type" value="Genomic_DNA"/>
</dbReference>
<sequence>MVAKRSYPYDDLQQGLQSKTHVTEKVYNSTAERMPKIYEQTLSKLLNGSKDFFRARSRSFPGTESSTSSNDLLIRECSSCRRQEPCGLCCSFCDAAVCDPCVRQCTACCNYFCQLCSIVCYGTRSSTAICFSCK</sequence>
<dbReference type="PANTHER" id="PTHR14365:SF1">
    <property type="entry name" value="APOPTOSIS REGULATORY PROTEIN SIVA"/>
    <property type="match status" value="1"/>
</dbReference>
<evidence type="ECO:0000313" key="1">
    <source>
        <dbReference type="EMBL" id="OQR75671.1"/>
    </source>
</evidence>
<protein>
    <recommendedName>
        <fullName evidence="3">Apoptosis regulatory protein Siva-like</fullName>
    </recommendedName>
</protein>
<reference evidence="1 2" key="1">
    <citation type="journal article" date="2017" name="Gigascience">
        <title>Draft genome of the honey bee ectoparasitic mite, Tropilaelaps mercedesae, is shaped by the parasitic life history.</title>
        <authorList>
            <person name="Dong X."/>
            <person name="Armstrong S.D."/>
            <person name="Xia D."/>
            <person name="Makepeace B.L."/>
            <person name="Darby A.C."/>
            <person name="Kadowaki T."/>
        </authorList>
    </citation>
    <scope>NUCLEOTIDE SEQUENCE [LARGE SCALE GENOMIC DNA]</scope>
    <source>
        <strain evidence="1">Wuxi-XJTLU</strain>
    </source>
</reference>